<keyword evidence="1" id="KW-0449">Lipoprotein</keyword>
<evidence type="ECO:0000313" key="1">
    <source>
        <dbReference type="EMBL" id="MBP1855541.1"/>
    </source>
</evidence>
<sequence length="47" mass="5293">MNIFFDINADGTVVMLITHDAKVSAQTECIMFMSDGKIVTEMRLQNL</sequence>
<proteinExistence type="predicted"/>
<organism evidence="1 2">
    <name type="scientific">Metaclostridioides mangenotii</name>
    <dbReference type="NCBI Taxonomy" id="1540"/>
    <lineage>
        <taxon>Bacteria</taxon>
        <taxon>Bacillati</taxon>
        <taxon>Bacillota</taxon>
        <taxon>Clostridia</taxon>
        <taxon>Peptostreptococcales</taxon>
        <taxon>Peptostreptococcaceae</taxon>
        <taxon>Metaclostridioides</taxon>
    </lineage>
</organism>
<keyword evidence="2" id="KW-1185">Reference proteome</keyword>
<dbReference type="RefSeq" id="WP_209456962.1">
    <property type="nucleotide sequence ID" value="NZ_BAAACS010000011.1"/>
</dbReference>
<reference evidence="1 2" key="1">
    <citation type="submission" date="2021-03" db="EMBL/GenBank/DDBJ databases">
        <title>Genomic Encyclopedia of Type Strains, Phase IV (KMG-IV): sequencing the most valuable type-strain genomes for metagenomic binning, comparative biology and taxonomic classification.</title>
        <authorList>
            <person name="Goeker M."/>
        </authorList>
    </citation>
    <scope>NUCLEOTIDE SEQUENCE [LARGE SCALE GENOMIC DNA]</scope>
    <source>
        <strain evidence="1 2">DSM 1289</strain>
    </source>
</reference>
<dbReference type="EMBL" id="JAGGJX010000003">
    <property type="protein sequence ID" value="MBP1855541.1"/>
    <property type="molecule type" value="Genomic_DNA"/>
</dbReference>
<comment type="caution">
    <text evidence="1">The sequence shown here is derived from an EMBL/GenBank/DDBJ whole genome shotgun (WGS) entry which is preliminary data.</text>
</comment>
<protein>
    <submittedName>
        <fullName evidence="1">ABC-type lipoprotein export system ATPase subunit</fullName>
    </submittedName>
</protein>
<gene>
    <name evidence="1" type="ORF">J2Z43_001936</name>
</gene>
<name>A0ABS4EC80_9FIRM</name>
<evidence type="ECO:0000313" key="2">
    <source>
        <dbReference type="Proteomes" id="UP000767291"/>
    </source>
</evidence>
<dbReference type="Proteomes" id="UP000767291">
    <property type="component" value="Unassembled WGS sequence"/>
</dbReference>
<accession>A0ABS4EC80</accession>